<name>A0ACC1NNE2_9HYPO</name>
<dbReference type="EMBL" id="JANJQO010000186">
    <property type="protein sequence ID" value="KAJ2980608.1"/>
    <property type="molecule type" value="Genomic_DNA"/>
</dbReference>
<dbReference type="Proteomes" id="UP001143910">
    <property type="component" value="Unassembled WGS sequence"/>
</dbReference>
<reference evidence="1" key="1">
    <citation type="submission" date="2022-08" db="EMBL/GenBank/DDBJ databases">
        <title>Genome Sequence of Lecanicillium fungicola.</title>
        <authorList>
            <person name="Buettner E."/>
        </authorList>
    </citation>
    <scope>NUCLEOTIDE SEQUENCE</scope>
    <source>
        <strain evidence="1">Babe33</strain>
    </source>
</reference>
<gene>
    <name evidence="1" type="ORF">NQ176_g2543</name>
</gene>
<protein>
    <submittedName>
        <fullName evidence="1">Uncharacterized protein</fullName>
    </submittedName>
</protein>
<keyword evidence="2" id="KW-1185">Reference proteome</keyword>
<proteinExistence type="predicted"/>
<organism evidence="1 2">
    <name type="scientific">Zarea fungicola</name>
    <dbReference type="NCBI Taxonomy" id="93591"/>
    <lineage>
        <taxon>Eukaryota</taxon>
        <taxon>Fungi</taxon>
        <taxon>Dikarya</taxon>
        <taxon>Ascomycota</taxon>
        <taxon>Pezizomycotina</taxon>
        <taxon>Sordariomycetes</taxon>
        <taxon>Hypocreomycetidae</taxon>
        <taxon>Hypocreales</taxon>
        <taxon>Cordycipitaceae</taxon>
        <taxon>Zarea</taxon>
    </lineage>
</organism>
<accession>A0ACC1NNE2</accession>
<comment type="caution">
    <text evidence="1">The sequence shown here is derived from an EMBL/GenBank/DDBJ whole genome shotgun (WGS) entry which is preliminary data.</text>
</comment>
<evidence type="ECO:0000313" key="2">
    <source>
        <dbReference type="Proteomes" id="UP001143910"/>
    </source>
</evidence>
<evidence type="ECO:0000313" key="1">
    <source>
        <dbReference type="EMBL" id="KAJ2980608.1"/>
    </source>
</evidence>
<sequence length="473" mass="51085">MGLLSFSTLAVAAVASAADLKVISYGGTSNGFRSPARGWNSFGLQANNVGANFEFDQDHVIAQCDLMATKLRSANYNYCSLDSGWSVGGNGDENGRIIYDSPKFDIPKLADHLHSKGLKLGLYVVPGAFQADLNKTILGTNTKIGDVCSGDEGLARCVFDYTRPEVQTWHDSVVKQFAEWGADFIKLDFITPGSPDNGQNLPADQSAAVPAWSNAIKHSGRSMRLDISWKLDRTPKYFSIWNANAETMRTDQDINNSGESTFIHWATVQRAIDNYRQWIVAALGIFNNGNNKLRVYPDLDNLYAGNAASITGVTDLQRRTIMTHWIAAGANLITGADLSRIDKLGLELMTNKDALAVADFTARYPAQPRNPQTGGQAAKQLQAWIAGPSSAGQAAVVLANYGPDQGNGGFGTKTAGKQKVSVTWADLGLDANKKYTVKNVWTGKTLPSGAKGIDATLDEGESALFWVTLANRY</sequence>